<keyword evidence="2" id="KW-1185">Reference proteome</keyword>
<dbReference type="AlphaFoldDB" id="A0A2I0L0T9"/>
<dbReference type="EMBL" id="PGOL01000211">
    <property type="protein sequence ID" value="PKI74322.1"/>
    <property type="molecule type" value="Genomic_DNA"/>
</dbReference>
<comment type="caution">
    <text evidence="1">The sequence shown here is derived from an EMBL/GenBank/DDBJ whole genome shotgun (WGS) entry which is preliminary data.</text>
</comment>
<organism evidence="1 2">
    <name type="scientific">Punica granatum</name>
    <name type="common">Pomegranate</name>
    <dbReference type="NCBI Taxonomy" id="22663"/>
    <lineage>
        <taxon>Eukaryota</taxon>
        <taxon>Viridiplantae</taxon>
        <taxon>Streptophyta</taxon>
        <taxon>Embryophyta</taxon>
        <taxon>Tracheophyta</taxon>
        <taxon>Spermatophyta</taxon>
        <taxon>Magnoliopsida</taxon>
        <taxon>eudicotyledons</taxon>
        <taxon>Gunneridae</taxon>
        <taxon>Pentapetalae</taxon>
        <taxon>rosids</taxon>
        <taxon>malvids</taxon>
        <taxon>Myrtales</taxon>
        <taxon>Lythraceae</taxon>
        <taxon>Punica</taxon>
    </lineage>
</organism>
<protein>
    <submittedName>
        <fullName evidence="1">Uncharacterized protein</fullName>
    </submittedName>
</protein>
<dbReference type="Proteomes" id="UP000233551">
    <property type="component" value="Unassembled WGS sequence"/>
</dbReference>
<evidence type="ECO:0000313" key="2">
    <source>
        <dbReference type="Proteomes" id="UP000233551"/>
    </source>
</evidence>
<reference evidence="1 2" key="1">
    <citation type="submission" date="2017-11" db="EMBL/GenBank/DDBJ databases">
        <title>De-novo sequencing of pomegranate (Punica granatum L.) genome.</title>
        <authorList>
            <person name="Akparov Z."/>
            <person name="Amiraslanov A."/>
            <person name="Hajiyeva S."/>
            <person name="Abbasov M."/>
            <person name="Kaur K."/>
            <person name="Hamwieh A."/>
            <person name="Solovyev V."/>
            <person name="Salamov A."/>
            <person name="Braich B."/>
            <person name="Kosarev P."/>
            <person name="Mahmoud A."/>
            <person name="Hajiyev E."/>
            <person name="Babayeva S."/>
            <person name="Izzatullayeva V."/>
            <person name="Mammadov A."/>
            <person name="Mammadov A."/>
            <person name="Sharifova S."/>
            <person name="Ojaghi J."/>
            <person name="Eynullazada K."/>
            <person name="Bayramov B."/>
            <person name="Abdulazimova A."/>
            <person name="Shahmuradov I."/>
        </authorList>
    </citation>
    <scope>NUCLEOTIDE SEQUENCE [LARGE SCALE GENOMIC DNA]</scope>
    <source>
        <strain evidence="2">cv. AG2017</strain>
        <tissue evidence="1">Leaf</tissue>
    </source>
</reference>
<evidence type="ECO:0000313" key="1">
    <source>
        <dbReference type="EMBL" id="PKI74322.1"/>
    </source>
</evidence>
<sequence length="135" mass="13853">MKGSTRDLSLAGSVPARSNLVTEWQNRASAAREELGEVGWVAKRGCSTMVTAKGGGNHDRAEVAMAAKGSWTGSSATLQGRAAKGGRGCLLEAPTPPSRLPASLAIPSATPHPSPWVQLCKEGLQKEGGGFGASR</sequence>
<name>A0A2I0L0T9_PUNGR</name>
<accession>A0A2I0L0T9</accession>
<proteinExistence type="predicted"/>
<gene>
    <name evidence="1" type="ORF">CRG98_005298</name>
</gene>